<reference evidence="5 6" key="1">
    <citation type="submission" date="2021-03" db="EMBL/GenBank/DDBJ databases">
        <title>Genomic Encyclopedia of Type Strains, Phase IV (KMG-IV): sequencing the most valuable type-strain genomes for metagenomic binning, comparative biology and taxonomic classification.</title>
        <authorList>
            <person name="Goeker M."/>
        </authorList>
    </citation>
    <scope>NUCLEOTIDE SEQUENCE [LARGE SCALE GENOMIC DNA]</scope>
    <source>
        <strain evidence="5 6">DSM 26048</strain>
    </source>
</reference>
<dbReference type="InterPro" id="IPR020449">
    <property type="entry name" value="Tscrpt_reg_AraC-type_HTH"/>
</dbReference>
<evidence type="ECO:0000256" key="2">
    <source>
        <dbReference type="ARBA" id="ARBA00023125"/>
    </source>
</evidence>
<feature type="domain" description="HTH araC/xylS-type" evidence="4">
    <location>
        <begin position="164"/>
        <end position="262"/>
    </location>
</feature>
<keyword evidence="3" id="KW-0804">Transcription</keyword>
<dbReference type="InterPro" id="IPR037923">
    <property type="entry name" value="HTH-like"/>
</dbReference>
<keyword evidence="6" id="KW-1185">Reference proteome</keyword>
<evidence type="ECO:0000259" key="4">
    <source>
        <dbReference type="PROSITE" id="PS01124"/>
    </source>
</evidence>
<dbReference type="InterPro" id="IPR018060">
    <property type="entry name" value="HTH_AraC"/>
</dbReference>
<evidence type="ECO:0000313" key="5">
    <source>
        <dbReference type="EMBL" id="MBP1993935.1"/>
    </source>
</evidence>
<evidence type="ECO:0000256" key="1">
    <source>
        <dbReference type="ARBA" id="ARBA00023015"/>
    </source>
</evidence>
<dbReference type="SMART" id="SM00342">
    <property type="entry name" value="HTH_ARAC"/>
    <property type="match status" value="1"/>
</dbReference>
<dbReference type="PANTHER" id="PTHR43280">
    <property type="entry name" value="ARAC-FAMILY TRANSCRIPTIONAL REGULATOR"/>
    <property type="match status" value="1"/>
</dbReference>
<dbReference type="PRINTS" id="PR00032">
    <property type="entry name" value="HTHARAC"/>
</dbReference>
<dbReference type="InterPro" id="IPR009057">
    <property type="entry name" value="Homeodomain-like_sf"/>
</dbReference>
<dbReference type="SUPFAM" id="SSF46689">
    <property type="entry name" value="Homeodomain-like"/>
    <property type="match status" value="2"/>
</dbReference>
<evidence type="ECO:0000313" key="6">
    <source>
        <dbReference type="Proteomes" id="UP001519287"/>
    </source>
</evidence>
<dbReference type="SUPFAM" id="SSF51215">
    <property type="entry name" value="Regulatory protein AraC"/>
    <property type="match status" value="1"/>
</dbReference>
<dbReference type="EMBL" id="JAGGLB010000022">
    <property type="protein sequence ID" value="MBP1993935.1"/>
    <property type="molecule type" value="Genomic_DNA"/>
</dbReference>
<evidence type="ECO:0000256" key="3">
    <source>
        <dbReference type="ARBA" id="ARBA00023163"/>
    </source>
</evidence>
<dbReference type="RefSeq" id="WP_209975804.1">
    <property type="nucleotide sequence ID" value="NZ_JAGGLB010000022.1"/>
</dbReference>
<gene>
    <name evidence="5" type="ORF">J2Z66_005561</name>
</gene>
<dbReference type="PROSITE" id="PS00041">
    <property type="entry name" value="HTH_ARAC_FAMILY_1"/>
    <property type="match status" value="1"/>
</dbReference>
<sequence>MVTLQSNYLPELLVAGDFVFAPGAEVGPRILEEYEIIYFMNPKTLHYTSGQEKFLIDQPCIVLLPAGVNQYYQLAGGQSMRHQFVHFHPGLLLQQMLPNWPQKSLFTLENNSITVDLLSELLHISSKKDYGWRERCSSILLVIISKLFSDKTEPDVNKLPIEIQASLHHIESHLPEQISVKQLSQSVNWSHEHFTRVFKSHVGMSPNQYLLSRRIEKACKLIAYTTISIKEIAEKTGFQSEHYFSRSFKRLKSTTPSHYRKKAREYRHISEEYDSVWKSQHPINTYFFYD</sequence>
<dbReference type="InterPro" id="IPR018062">
    <property type="entry name" value="HTH_AraC-typ_CS"/>
</dbReference>
<dbReference type="Pfam" id="PF02311">
    <property type="entry name" value="AraC_binding"/>
    <property type="match status" value="1"/>
</dbReference>
<name>A0ABS4J280_9BACL</name>
<keyword evidence="2" id="KW-0238">DNA-binding</keyword>
<comment type="caution">
    <text evidence="5">The sequence shown here is derived from an EMBL/GenBank/DDBJ whole genome shotgun (WGS) entry which is preliminary data.</text>
</comment>
<dbReference type="InterPro" id="IPR003313">
    <property type="entry name" value="AraC-bd"/>
</dbReference>
<proteinExistence type="predicted"/>
<organism evidence="5 6">
    <name type="scientific">Paenibacillus eucommiae</name>
    <dbReference type="NCBI Taxonomy" id="1355755"/>
    <lineage>
        <taxon>Bacteria</taxon>
        <taxon>Bacillati</taxon>
        <taxon>Bacillota</taxon>
        <taxon>Bacilli</taxon>
        <taxon>Bacillales</taxon>
        <taxon>Paenibacillaceae</taxon>
        <taxon>Paenibacillus</taxon>
    </lineage>
</organism>
<dbReference type="Proteomes" id="UP001519287">
    <property type="component" value="Unassembled WGS sequence"/>
</dbReference>
<dbReference type="PROSITE" id="PS01124">
    <property type="entry name" value="HTH_ARAC_FAMILY_2"/>
    <property type="match status" value="1"/>
</dbReference>
<dbReference type="Gene3D" id="1.10.10.60">
    <property type="entry name" value="Homeodomain-like"/>
    <property type="match status" value="2"/>
</dbReference>
<keyword evidence="1" id="KW-0805">Transcription regulation</keyword>
<dbReference type="Pfam" id="PF12833">
    <property type="entry name" value="HTH_18"/>
    <property type="match status" value="1"/>
</dbReference>
<protein>
    <submittedName>
        <fullName evidence="5">AraC-like DNA-binding protein</fullName>
    </submittedName>
</protein>
<dbReference type="PANTHER" id="PTHR43280:SF28">
    <property type="entry name" value="HTH-TYPE TRANSCRIPTIONAL ACTIVATOR RHAS"/>
    <property type="match status" value="1"/>
</dbReference>
<accession>A0ABS4J280</accession>